<dbReference type="Pfam" id="PF13561">
    <property type="entry name" value="adh_short_C2"/>
    <property type="match status" value="1"/>
</dbReference>
<reference evidence="4" key="1">
    <citation type="submission" date="2022-10" db="EMBL/GenBank/DDBJ databases">
        <title>Determination and structural analysis of whole genome sequence of Sarocladium strictum F4-1.</title>
        <authorList>
            <person name="Hu L."/>
            <person name="Jiang Y."/>
        </authorList>
    </citation>
    <scope>NUCLEOTIDE SEQUENCE</scope>
    <source>
        <strain evidence="4">F4-1</strain>
    </source>
</reference>
<comment type="similarity">
    <text evidence="1">Belongs to the short-chain dehydrogenases/reductases (SDR) family.</text>
</comment>
<sequence length="277" mass="28127">MPSSDTPPTNPPAAAAAAGAANTPSSASLSGKVIVLTGAASGIGLATAKLLASHGATLSLADNNAALLSTAVKDILAANPGASCFGTVLDVRSRQQVDAWIAETVDKYGGIDGCGNIAGVIGKCQGSQRTWEITDEEYDFIMDVNVRGLMNCLRAQIPHVKAGGSIVNASSICGLVGLPLCSVYCASKHAVVGMTRAAAKELGPKGVRVNCFNPGFIATPMLSASIDSMDKGVTPSSVAMQRLGKPEEVANLIEWLLSDGSSYVTGATMGVDGGWNC</sequence>
<dbReference type="EMBL" id="JAPDFR010000001">
    <property type="protein sequence ID" value="KAK0391455.1"/>
    <property type="molecule type" value="Genomic_DNA"/>
</dbReference>
<dbReference type="SUPFAM" id="SSF51735">
    <property type="entry name" value="NAD(P)-binding Rossmann-fold domains"/>
    <property type="match status" value="1"/>
</dbReference>
<dbReference type="InterPro" id="IPR020904">
    <property type="entry name" value="Sc_DH/Rdtase_CS"/>
</dbReference>
<dbReference type="GO" id="GO:0016491">
    <property type="term" value="F:oxidoreductase activity"/>
    <property type="evidence" value="ECO:0007669"/>
    <property type="project" value="UniProtKB-KW"/>
</dbReference>
<protein>
    <submittedName>
        <fullName evidence="4">Uncharacterized protein</fullName>
    </submittedName>
</protein>
<dbReference type="AlphaFoldDB" id="A0AA39GQ15"/>
<dbReference type="Proteomes" id="UP001175261">
    <property type="component" value="Unassembled WGS sequence"/>
</dbReference>
<keyword evidence="2" id="KW-0521">NADP</keyword>
<accession>A0AA39GQ15</accession>
<dbReference type="InterPro" id="IPR002347">
    <property type="entry name" value="SDR_fam"/>
</dbReference>
<evidence type="ECO:0000313" key="5">
    <source>
        <dbReference type="Proteomes" id="UP001175261"/>
    </source>
</evidence>
<dbReference type="PROSITE" id="PS00061">
    <property type="entry name" value="ADH_SHORT"/>
    <property type="match status" value="1"/>
</dbReference>
<name>A0AA39GQ15_SARSR</name>
<evidence type="ECO:0000256" key="1">
    <source>
        <dbReference type="ARBA" id="ARBA00006484"/>
    </source>
</evidence>
<keyword evidence="3" id="KW-0560">Oxidoreductase</keyword>
<dbReference type="PANTHER" id="PTHR24321:SF8">
    <property type="entry name" value="ESTRADIOL 17-BETA-DEHYDROGENASE 8-RELATED"/>
    <property type="match status" value="1"/>
</dbReference>
<dbReference type="PRINTS" id="PR00080">
    <property type="entry name" value="SDRFAMILY"/>
</dbReference>
<dbReference type="PANTHER" id="PTHR24321">
    <property type="entry name" value="DEHYDROGENASES, SHORT CHAIN"/>
    <property type="match status" value="1"/>
</dbReference>
<proteinExistence type="inferred from homology"/>
<dbReference type="Gene3D" id="3.40.50.720">
    <property type="entry name" value="NAD(P)-binding Rossmann-like Domain"/>
    <property type="match status" value="1"/>
</dbReference>
<evidence type="ECO:0000256" key="3">
    <source>
        <dbReference type="ARBA" id="ARBA00023002"/>
    </source>
</evidence>
<evidence type="ECO:0000313" key="4">
    <source>
        <dbReference type="EMBL" id="KAK0391455.1"/>
    </source>
</evidence>
<keyword evidence="5" id="KW-1185">Reference proteome</keyword>
<dbReference type="FunFam" id="3.40.50.720:FF:000084">
    <property type="entry name" value="Short-chain dehydrogenase reductase"/>
    <property type="match status" value="1"/>
</dbReference>
<dbReference type="CDD" id="cd05233">
    <property type="entry name" value="SDR_c"/>
    <property type="match status" value="1"/>
</dbReference>
<organism evidence="4 5">
    <name type="scientific">Sarocladium strictum</name>
    <name type="common">Black bundle disease fungus</name>
    <name type="synonym">Acremonium strictum</name>
    <dbReference type="NCBI Taxonomy" id="5046"/>
    <lineage>
        <taxon>Eukaryota</taxon>
        <taxon>Fungi</taxon>
        <taxon>Dikarya</taxon>
        <taxon>Ascomycota</taxon>
        <taxon>Pezizomycotina</taxon>
        <taxon>Sordariomycetes</taxon>
        <taxon>Hypocreomycetidae</taxon>
        <taxon>Hypocreales</taxon>
        <taxon>Sarocladiaceae</taxon>
        <taxon>Sarocladium</taxon>
    </lineage>
</organism>
<dbReference type="InterPro" id="IPR036291">
    <property type="entry name" value="NAD(P)-bd_dom_sf"/>
</dbReference>
<evidence type="ECO:0000256" key="2">
    <source>
        <dbReference type="ARBA" id="ARBA00022857"/>
    </source>
</evidence>
<comment type="caution">
    <text evidence="4">The sequence shown here is derived from an EMBL/GenBank/DDBJ whole genome shotgun (WGS) entry which is preliminary data.</text>
</comment>
<dbReference type="PRINTS" id="PR00081">
    <property type="entry name" value="GDHRDH"/>
</dbReference>
<gene>
    <name evidence="4" type="ORF">NLU13_0956</name>
</gene>